<dbReference type="GO" id="GO:0004692">
    <property type="term" value="F:cGMP-dependent protein kinase activity"/>
    <property type="evidence" value="ECO:0007669"/>
    <property type="project" value="UniProtKB-EC"/>
</dbReference>
<dbReference type="InterPro" id="IPR014710">
    <property type="entry name" value="RmlC-like_jellyroll"/>
</dbReference>
<dbReference type="PROSITE" id="PS00107">
    <property type="entry name" value="PROTEIN_KINASE_ATP"/>
    <property type="match status" value="1"/>
</dbReference>
<dbReference type="PROSITE" id="PS50011">
    <property type="entry name" value="PROTEIN_KINASE_DOM"/>
    <property type="match status" value="1"/>
</dbReference>
<dbReference type="Gene3D" id="2.60.120.10">
    <property type="entry name" value="Jelly Rolls"/>
    <property type="match status" value="2"/>
</dbReference>
<dbReference type="SUPFAM" id="SSF51206">
    <property type="entry name" value="cAMP-binding domain-like"/>
    <property type="match status" value="2"/>
</dbReference>
<feature type="domain" description="Protein kinase" evidence="18">
    <location>
        <begin position="406"/>
        <end position="662"/>
    </location>
</feature>
<comment type="catalytic activity">
    <reaction evidence="11">
        <text>L-seryl-[protein] + ATP = O-phospho-L-seryl-[protein] + ADP + H(+)</text>
        <dbReference type="Rhea" id="RHEA:17989"/>
        <dbReference type="Rhea" id="RHEA-COMP:9863"/>
        <dbReference type="Rhea" id="RHEA-COMP:11604"/>
        <dbReference type="ChEBI" id="CHEBI:15378"/>
        <dbReference type="ChEBI" id="CHEBI:29999"/>
        <dbReference type="ChEBI" id="CHEBI:30616"/>
        <dbReference type="ChEBI" id="CHEBI:83421"/>
        <dbReference type="ChEBI" id="CHEBI:456216"/>
        <dbReference type="EC" id="2.7.11.12"/>
    </reaction>
</comment>
<keyword evidence="7 12" id="KW-0418">Kinase</keyword>
<dbReference type="PIRSF" id="PIRSF000559">
    <property type="entry name" value="cGMP-dep_kinase"/>
    <property type="match status" value="1"/>
</dbReference>
<evidence type="ECO:0000256" key="16">
    <source>
        <dbReference type="SAM" id="Coils"/>
    </source>
</evidence>
<dbReference type="CDD" id="cd05572">
    <property type="entry name" value="STKc_cGK"/>
    <property type="match status" value="1"/>
</dbReference>
<dbReference type="AlphaFoldDB" id="A0A6P4YDM0"/>
<evidence type="ECO:0000259" key="19">
    <source>
        <dbReference type="PROSITE" id="PS50042"/>
    </source>
</evidence>
<evidence type="ECO:0000256" key="13">
    <source>
        <dbReference type="PIRSR" id="PIRSR000559-1"/>
    </source>
</evidence>
<evidence type="ECO:0000256" key="15">
    <source>
        <dbReference type="PROSITE-ProRule" id="PRU10141"/>
    </source>
</evidence>
<dbReference type="Proteomes" id="UP000515135">
    <property type="component" value="Unplaced"/>
</dbReference>
<dbReference type="PROSITE" id="PS00889">
    <property type="entry name" value="CNMP_BINDING_2"/>
    <property type="match status" value="1"/>
</dbReference>
<evidence type="ECO:0000256" key="14">
    <source>
        <dbReference type="PIRSR" id="PIRSR000559-2"/>
    </source>
</evidence>
<feature type="region of interest" description="Disordered" evidence="17">
    <location>
        <begin position="1"/>
        <end position="30"/>
    </location>
</feature>
<dbReference type="InterPro" id="IPR000961">
    <property type="entry name" value="AGC-kinase_C"/>
</dbReference>
<dbReference type="PANTHER" id="PTHR24353:SF147">
    <property type="entry name" value="CGMP-DEPENDENT SERINE_THREONIN PROTEIN KINASE-RELATED"/>
    <property type="match status" value="1"/>
</dbReference>
<dbReference type="SMART" id="SM00133">
    <property type="entry name" value="S_TK_X"/>
    <property type="match status" value="1"/>
</dbReference>
<keyword evidence="5 12" id="KW-0808">Transferase</keyword>
<dbReference type="SMART" id="SM00100">
    <property type="entry name" value="cNMP"/>
    <property type="match status" value="2"/>
</dbReference>
<protein>
    <recommendedName>
        <fullName evidence="2 12">cGMP-dependent protein kinase</fullName>
        <ecNumber evidence="2 12">2.7.11.12</ecNumber>
    </recommendedName>
</protein>
<keyword evidence="9 12" id="KW-0142">cGMP-binding</keyword>
<evidence type="ECO:0000256" key="9">
    <source>
        <dbReference type="ARBA" id="ARBA00022992"/>
    </source>
</evidence>
<dbReference type="RefSeq" id="XP_019620229.1">
    <property type="nucleotide sequence ID" value="XM_019764670.1"/>
</dbReference>
<dbReference type="GeneID" id="109466828"/>
<keyword evidence="3 12" id="KW-0723">Serine/threonine-protein kinase</keyword>
<dbReference type="InterPro" id="IPR002374">
    <property type="entry name" value="cGMP_dep_kinase"/>
</dbReference>
<dbReference type="FunFam" id="2.60.120.10:FF:000072">
    <property type="entry name" value="cGMP-dependent protein kinase"/>
    <property type="match status" value="1"/>
</dbReference>
<dbReference type="InterPro" id="IPR035014">
    <property type="entry name" value="STKc_cGK"/>
</dbReference>
<dbReference type="KEGG" id="bbel:109466828"/>
<dbReference type="SUPFAM" id="SSF56112">
    <property type="entry name" value="Protein kinase-like (PK-like)"/>
    <property type="match status" value="1"/>
</dbReference>
<reference evidence="22" key="1">
    <citation type="submission" date="2025-08" db="UniProtKB">
        <authorList>
            <consortium name="RefSeq"/>
        </authorList>
    </citation>
    <scope>IDENTIFICATION</scope>
    <source>
        <tissue evidence="22">Gonad</tissue>
    </source>
</reference>
<sequence>MFGNSKFKLPGLGSHRTSRENKEDAKPTAQMTGYVTITDLKDENQNLKEQLAQLKQDIDNVKKESEEEKTGLKRKLSEKNAEIEELRKEVAKLQSVLQPLMPTSRKKLKKIAVSGVPINEAEVSKSDLPRKPKQSGVRAMIKAAILNNDFLKYLEEDQIDTIVDCMYKKEVPAGTKVITEGEMGLHLYVTEEGELQVSKEGKILRNMGRQTLFGELALLYDCERTATVQALTPARLWTIDRRIFQLIMMKTTKTKLEAYVSFLKSVPLLQTASEQNLVRIAECLEEETYEQGQYIVRQGEVGDCFFIIMDGEVRVTEKVGNRIQEKRKLNRGDYFGEKALDGQGDVRTASCIAETPIVKCLLLDRGPFMKLIGSLQEMKEALARRPGSLPRPQSEYTDEEILLKDLETIATLGVGGFGRVKLVRWKDKSFALKCLKKRHIVNTKQQKHVASEKKIMMAANSPFIIKLHRTFKDNKYVYMLMDACLGGELWSVLRDEQSFPDATARFCTACVIEALSYLHNMGIVYRDLKPENLLIDQKGYVKLCDFGFAKQIGYERKTWTFCGTPEYVAPEIILNKGHDLSTDIWSIGILMYELLTGMPPFSATDPMKTYNLILKGIDSIDFPRKVGKMAKDLIRRLCRENTAERLGNQSNGIADIRRHKWFHGFDWEGLNNMTMSPPGPLKRKINGPFDASNFDPYPDDNENPPDELSGWDVDF</sequence>
<comment type="similarity">
    <text evidence="1 12">Belongs to the protein kinase superfamily. AGC Ser/Thr protein kinase family. cGMP subfamily.</text>
</comment>
<evidence type="ECO:0000256" key="6">
    <source>
        <dbReference type="ARBA" id="ARBA00022741"/>
    </source>
</evidence>
<dbReference type="EC" id="2.7.11.12" evidence="2 12"/>
<evidence type="ECO:0000256" key="4">
    <source>
        <dbReference type="ARBA" id="ARBA00022535"/>
    </source>
</evidence>
<evidence type="ECO:0000256" key="17">
    <source>
        <dbReference type="SAM" id="MobiDB-lite"/>
    </source>
</evidence>
<keyword evidence="6 12" id="KW-0547">Nucleotide-binding</keyword>
<feature type="active site" description="Proton acceptor" evidence="13">
    <location>
        <position position="527"/>
    </location>
</feature>
<feature type="domain" description="AGC-kinase C-terminal" evidence="20">
    <location>
        <begin position="663"/>
        <end position="715"/>
    </location>
</feature>
<accession>A0A6P4YDM0</accession>
<feature type="binding site" evidence="14 15">
    <location>
        <position position="433"/>
    </location>
    <ligand>
        <name>ATP</name>
        <dbReference type="ChEBI" id="CHEBI:30616"/>
    </ligand>
</feature>
<evidence type="ECO:0000256" key="2">
    <source>
        <dbReference type="ARBA" id="ARBA00012428"/>
    </source>
</evidence>
<dbReference type="InterPro" id="IPR000719">
    <property type="entry name" value="Prot_kinase_dom"/>
</dbReference>
<dbReference type="Gene3D" id="3.30.200.20">
    <property type="entry name" value="Phosphorylase Kinase, domain 1"/>
    <property type="match status" value="1"/>
</dbReference>
<evidence type="ECO:0000313" key="22">
    <source>
        <dbReference type="RefSeq" id="XP_019620229.1"/>
    </source>
</evidence>
<evidence type="ECO:0000256" key="7">
    <source>
        <dbReference type="ARBA" id="ARBA00022777"/>
    </source>
</evidence>
<dbReference type="InterPro" id="IPR018488">
    <property type="entry name" value="cNMP-bd_CS"/>
</dbReference>
<dbReference type="Gene3D" id="1.20.5.4090">
    <property type="match status" value="1"/>
</dbReference>
<evidence type="ECO:0000256" key="12">
    <source>
        <dbReference type="PIRNR" id="PIRNR000559"/>
    </source>
</evidence>
<organism evidence="21 22">
    <name type="scientific">Branchiostoma belcheri</name>
    <name type="common">Amphioxus</name>
    <dbReference type="NCBI Taxonomy" id="7741"/>
    <lineage>
        <taxon>Eukaryota</taxon>
        <taxon>Metazoa</taxon>
        <taxon>Chordata</taxon>
        <taxon>Cephalochordata</taxon>
        <taxon>Leptocardii</taxon>
        <taxon>Amphioxiformes</taxon>
        <taxon>Branchiostomatidae</taxon>
        <taxon>Branchiostoma</taxon>
    </lineage>
</organism>
<feature type="domain" description="Cyclic nucleotide-binding" evidence="19">
    <location>
        <begin position="268"/>
        <end position="380"/>
    </location>
</feature>
<dbReference type="InterPro" id="IPR011009">
    <property type="entry name" value="Kinase-like_dom_sf"/>
</dbReference>
<feature type="domain" description="Cyclic nucleotide-binding" evidence="19">
    <location>
        <begin position="150"/>
        <end position="265"/>
    </location>
</feature>
<gene>
    <name evidence="22" type="primary">LOC109466828</name>
</gene>
<evidence type="ECO:0000256" key="5">
    <source>
        <dbReference type="ARBA" id="ARBA00022679"/>
    </source>
</evidence>
<dbReference type="Pfam" id="PF00069">
    <property type="entry name" value="Pkinase"/>
    <property type="match status" value="1"/>
</dbReference>
<evidence type="ECO:0000256" key="10">
    <source>
        <dbReference type="ARBA" id="ARBA00047298"/>
    </source>
</evidence>
<evidence type="ECO:0000256" key="1">
    <source>
        <dbReference type="ARBA" id="ARBA00006352"/>
    </source>
</evidence>
<evidence type="ECO:0000259" key="20">
    <source>
        <dbReference type="PROSITE" id="PS51285"/>
    </source>
</evidence>
<comment type="catalytic activity">
    <reaction evidence="10 12">
        <text>L-threonyl-[protein] + ATP = O-phospho-L-threonyl-[protein] + ADP + H(+)</text>
        <dbReference type="Rhea" id="RHEA:46608"/>
        <dbReference type="Rhea" id="RHEA-COMP:11060"/>
        <dbReference type="Rhea" id="RHEA-COMP:11605"/>
        <dbReference type="ChEBI" id="CHEBI:15378"/>
        <dbReference type="ChEBI" id="CHEBI:30013"/>
        <dbReference type="ChEBI" id="CHEBI:30616"/>
        <dbReference type="ChEBI" id="CHEBI:61977"/>
        <dbReference type="ChEBI" id="CHEBI:456216"/>
        <dbReference type="EC" id="2.7.11.12"/>
    </reaction>
</comment>
<dbReference type="PANTHER" id="PTHR24353">
    <property type="entry name" value="CYCLIC NUCLEOTIDE-DEPENDENT PROTEIN KINASE"/>
    <property type="match status" value="1"/>
</dbReference>
<dbReference type="GO" id="GO:0030553">
    <property type="term" value="F:cGMP binding"/>
    <property type="evidence" value="ECO:0007669"/>
    <property type="project" value="UniProtKB-KW"/>
</dbReference>
<feature type="region of interest" description="Disordered" evidence="17">
    <location>
        <begin position="678"/>
        <end position="715"/>
    </location>
</feature>
<dbReference type="GO" id="GO:0005524">
    <property type="term" value="F:ATP binding"/>
    <property type="evidence" value="ECO:0007669"/>
    <property type="project" value="UniProtKB-UniRule"/>
</dbReference>
<dbReference type="CDD" id="cd00038">
    <property type="entry name" value="CAP_ED"/>
    <property type="match status" value="2"/>
</dbReference>
<evidence type="ECO:0000256" key="11">
    <source>
        <dbReference type="ARBA" id="ARBA00047462"/>
    </source>
</evidence>
<dbReference type="InterPro" id="IPR000595">
    <property type="entry name" value="cNMP-bd_dom"/>
</dbReference>
<dbReference type="InterPro" id="IPR017441">
    <property type="entry name" value="Protein_kinase_ATP_BS"/>
</dbReference>
<keyword evidence="16" id="KW-0175">Coiled coil</keyword>
<dbReference type="InterPro" id="IPR018490">
    <property type="entry name" value="cNMP-bd_dom_sf"/>
</dbReference>
<dbReference type="PROSITE" id="PS51285">
    <property type="entry name" value="AGC_KINASE_CTER"/>
    <property type="match status" value="1"/>
</dbReference>
<feature type="coiled-coil region" evidence="16">
    <location>
        <begin position="37"/>
        <end position="96"/>
    </location>
</feature>
<feature type="binding site" evidence="14">
    <location>
        <begin position="412"/>
        <end position="420"/>
    </location>
    <ligand>
        <name>ATP</name>
        <dbReference type="ChEBI" id="CHEBI:30616"/>
    </ligand>
</feature>
<dbReference type="SMART" id="SM00220">
    <property type="entry name" value="S_TKc"/>
    <property type="match status" value="1"/>
</dbReference>
<name>A0A6P4YDM0_BRABE</name>
<dbReference type="Gene3D" id="1.10.510.10">
    <property type="entry name" value="Transferase(Phosphotransferase) domain 1"/>
    <property type="match status" value="1"/>
</dbReference>
<evidence type="ECO:0000256" key="8">
    <source>
        <dbReference type="ARBA" id="ARBA00022840"/>
    </source>
</evidence>
<keyword evidence="21" id="KW-1185">Reference proteome</keyword>
<evidence type="ECO:0000313" key="21">
    <source>
        <dbReference type="Proteomes" id="UP000515135"/>
    </source>
</evidence>
<keyword evidence="8 12" id="KW-0067">ATP-binding</keyword>
<proteinExistence type="inferred from homology"/>
<dbReference type="PROSITE" id="PS00108">
    <property type="entry name" value="PROTEIN_KINASE_ST"/>
    <property type="match status" value="1"/>
</dbReference>
<keyword evidence="4 12" id="KW-0140">cGMP</keyword>
<evidence type="ECO:0000256" key="3">
    <source>
        <dbReference type="ARBA" id="ARBA00022527"/>
    </source>
</evidence>
<dbReference type="OrthoDB" id="63267at2759"/>
<dbReference type="PROSITE" id="PS00888">
    <property type="entry name" value="CNMP_BINDING_1"/>
    <property type="match status" value="1"/>
</dbReference>
<evidence type="ECO:0000259" key="18">
    <source>
        <dbReference type="PROSITE" id="PS50011"/>
    </source>
</evidence>
<dbReference type="Pfam" id="PF00027">
    <property type="entry name" value="cNMP_binding"/>
    <property type="match status" value="2"/>
</dbReference>
<feature type="compositionally biased region" description="Basic and acidic residues" evidence="17">
    <location>
        <begin position="17"/>
        <end position="26"/>
    </location>
</feature>
<dbReference type="PRINTS" id="PR00104">
    <property type="entry name" value="CGMPKINASE"/>
</dbReference>
<dbReference type="InterPro" id="IPR008271">
    <property type="entry name" value="Ser/Thr_kinase_AS"/>
</dbReference>
<dbReference type="PROSITE" id="PS50042">
    <property type="entry name" value="CNMP_BINDING_3"/>
    <property type="match status" value="2"/>
</dbReference>
<dbReference type="FunFam" id="1.10.510.10:FF:000210">
    <property type="entry name" value="Non-specific serine/threonine protein kinase"/>
    <property type="match status" value="1"/>
</dbReference>